<dbReference type="AlphaFoldDB" id="A0A8S2UT69"/>
<evidence type="ECO:0000313" key="1">
    <source>
        <dbReference type="EMBL" id="CAF4360643.1"/>
    </source>
</evidence>
<proteinExistence type="predicted"/>
<accession>A0A8S2UT69</accession>
<organism evidence="1 2">
    <name type="scientific">Didymodactylos carnosus</name>
    <dbReference type="NCBI Taxonomy" id="1234261"/>
    <lineage>
        <taxon>Eukaryota</taxon>
        <taxon>Metazoa</taxon>
        <taxon>Spiralia</taxon>
        <taxon>Gnathifera</taxon>
        <taxon>Rotifera</taxon>
        <taxon>Eurotatoria</taxon>
        <taxon>Bdelloidea</taxon>
        <taxon>Philodinida</taxon>
        <taxon>Philodinidae</taxon>
        <taxon>Didymodactylos</taxon>
    </lineage>
</organism>
<gene>
    <name evidence="1" type="ORF">SRO942_LOCUS37321</name>
</gene>
<reference evidence="1" key="1">
    <citation type="submission" date="2021-02" db="EMBL/GenBank/DDBJ databases">
        <authorList>
            <person name="Nowell W R."/>
        </authorList>
    </citation>
    <scope>NUCLEOTIDE SEQUENCE</scope>
</reference>
<feature type="non-terminal residue" evidence="1">
    <location>
        <position position="1"/>
    </location>
</feature>
<evidence type="ECO:0000313" key="2">
    <source>
        <dbReference type="Proteomes" id="UP000681722"/>
    </source>
</evidence>
<comment type="caution">
    <text evidence="1">The sequence shown here is derived from an EMBL/GenBank/DDBJ whole genome shotgun (WGS) entry which is preliminary data.</text>
</comment>
<protein>
    <submittedName>
        <fullName evidence="1">Uncharacterized protein</fullName>
    </submittedName>
</protein>
<dbReference type="Proteomes" id="UP000681722">
    <property type="component" value="Unassembled WGS sequence"/>
</dbReference>
<dbReference type="EMBL" id="CAJOBC010087758">
    <property type="protein sequence ID" value="CAF4360643.1"/>
    <property type="molecule type" value="Genomic_DNA"/>
</dbReference>
<name>A0A8S2UT69_9BILA</name>
<sequence length="103" mass="11151">ILPHPVKFLPDGDGVSIAVSVTEASDVVEEEEVLPDLVVMSAKYLSSRVTPSNISKNLGKWMNNNNTTTFPTVSNVDQIHQPLSQIVADIPGKPKGEPLMSLR</sequence>